<evidence type="ECO:0000256" key="12">
    <source>
        <dbReference type="ARBA" id="ARBA00023136"/>
    </source>
</evidence>
<evidence type="ECO:0000256" key="8">
    <source>
        <dbReference type="ARBA" id="ARBA00022837"/>
    </source>
</evidence>
<evidence type="ECO:0000256" key="7">
    <source>
        <dbReference type="ARBA" id="ARBA00022801"/>
    </source>
</evidence>
<evidence type="ECO:0000256" key="11">
    <source>
        <dbReference type="ARBA" id="ARBA00023098"/>
    </source>
</evidence>
<evidence type="ECO:0000256" key="9">
    <source>
        <dbReference type="ARBA" id="ARBA00022963"/>
    </source>
</evidence>
<gene>
    <name evidence="16" type="ORF">ENUP19_0347G0029</name>
</gene>
<keyword evidence="3" id="KW-1003">Cell membrane</keyword>
<dbReference type="InterPro" id="IPR029058">
    <property type="entry name" value="AB_hydrolase_fold"/>
</dbReference>
<keyword evidence="5" id="KW-0812">Transmembrane</keyword>
<evidence type="ECO:0000256" key="4">
    <source>
        <dbReference type="ARBA" id="ARBA00022553"/>
    </source>
</evidence>
<proteinExistence type="predicted"/>
<dbReference type="Pfam" id="PF01764">
    <property type="entry name" value="Lipase_3"/>
    <property type="match status" value="1"/>
</dbReference>
<comment type="catalytic activity">
    <reaction evidence="13">
        <text>a 1,2-diacyl-sn-glycerol + H2O = a 2-acylglycerol + a fatty acid + H(+)</text>
        <dbReference type="Rhea" id="RHEA:33275"/>
        <dbReference type="ChEBI" id="CHEBI:15377"/>
        <dbReference type="ChEBI" id="CHEBI:15378"/>
        <dbReference type="ChEBI" id="CHEBI:17389"/>
        <dbReference type="ChEBI" id="CHEBI:17815"/>
        <dbReference type="ChEBI" id="CHEBI:28868"/>
        <dbReference type="EC" id="3.1.1.116"/>
    </reaction>
    <physiologicalReaction direction="left-to-right" evidence="13">
        <dbReference type="Rhea" id="RHEA:33276"/>
    </physiologicalReaction>
</comment>
<keyword evidence="4" id="KW-0597">Phosphoprotein</keyword>
<evidence type="ECO:0000313" key="16">
    <source>
        <dbReference type="EMBL" id="GAB1227648.1"/>
    </source>
</evidence>
<dbReference type="CDD" id="cd00519">
    <property type="entry name" value="Lipase_3"/>
    <property type="match status" value="1"/>
</dbReference>
<dbReference type="PANTHER" id="PTHR45792:SF8">
    <property type="entry name" value="DIACYLGLYCEROL LIPASE-ALPHA"/>
    <property type="match status" value="1"/>
</dbReference>
<dbReference type="EC" id="3.1.1.116" evidence="14"/>
<comment type="caution">
    <text evidence="16">The sequence shown here is derived from an EMBL/GenBank/DDBJ whole genome shotgun (WGS) entry which is preliminary data.</text>
</comment>
<organism evidence="16 17">
    <name type="scientific">Entamoeba nuttalli</name>
    <dbReference type="NCBI Taxonomy" id="412467"/>
    <lineage>
        <taxon>Eukaryota</taxon>
        <taxon>Amoebozoa</taxon>
        <taxon>Evosea</taxon>
        <taxon>Archamoebae</taxon>
        <taxon>Mastigamoebida</taxon>
        <taxon>Entamoebidae</taxon>
        <taxon>Entamoeba</taxon>
    </lineage>
</organism>
<evidence type="ECO:0000256" key="5">
    <source>
        <dbReference type="ARBA" id="ARBA00022692"/>
    </source>
</evidence>
<name>A0ABQ0DXR4_9EUKA</name>
<evidence type="ECO:0000313" key="17">
    <source>
        <dbReference type="Proteomes" id="UP001628156"/>
    </source>
</evidence>
<reference evidence="16 17" key="1">
    <citation type="journal article" date="2019" name="PLoS Negl. Trop. Dis.">
        <title>Whole genome sequencing of Entamoeba nuttalli reveals mammalian host-related molecular signatures and a novel octapeptide-repeat surface protein.</title>
        <authorList>
            <person name="Tanaka M."/>
            <person name="Makiuchi T."/>
            <person name="Komiyama T."/>
            <person name="Shiina T."/>
            <person name="Osaki K."/>
            <person name="Tachibana H."/>
        </authorList>
    </citation>
    <scope>NUCLEOTIDE SEQUENCE [LARGE SCALE GENOMIC DNA]</scope>
    <source>
        <strain evidence="16 17">P19-061405</strain>
    </source>
</reference>
<evidence type="ECO:0000256" key="14">
    <source>
        <dbReference type="ARBA" id="ARBA00026104"/>
    </source>
</evidence>
<feature type="domain" description="Fungal lipase-type" evidence="15">
    <location>
        <begin position="198"/>
        <end position="328"/>
    </location>
</feature>
<accession>A0ABQ0DXR4</accession>
<evidence type="ECO:0000256" key="13">
    <source>
        <dbReference type="ARBA" id="ARBA00024531"/>
    </source>
</evidence>
<protein>
    <recommendedName>
        <fullName evidence="14">sn-1-specific diacylglycerol lipase</fullName>
        <ecNumber evidence="14">3.1.1.116</ecNumber>
    </recommendedName>
</protein>
<dbReference type="EMBL" id="BAAFRS010000347">
    <property type="protein sequence ID" value="GAB1227648.1"/>
    <property type="molecule type" value="Genomic_DNA"/>
</dbReference>
<keyword evidence="17" id="KW-1185">Reference proteome</keyword>
<evidence type="ECO:0000256" key="6">
    <source>
        <dbReference type="ARBA" id="ARBA00022723"/>
    </source>
</evidence>
<evidence type="ECO:0000259" key="15">
    <source>
        <dbReference type="Pfam" id="PF01764"/>
    </source>
</evidence>
<sequence length="484" mass="54206">MATEEEQIEIIIPNDATSEIDDNIPQSQNGKLASLKAWLKKSLDETARKYLSSDTHSALYQIYDMFKKQMNDFNTVDAIAATLYIYVLDIPLLDKTYLTCQGVDPARLEPQPIDLSEKQLKRLFEITRYTIGIYGVMGIKPKDLVENVEFKTEEFNLTVFLNHTKTKKEEVVEYSASANTYDPSYLICVKKSMNAILIVLRGTLSLSDCVTDLIASPEQVNVFGIEGLCHSGIFHAGKRRFVALASKMEMLHSLYPDYQIIITGHSLGGGVGIVLSALLLETYPDWDIKCFAFAPAAAFSKEIACCKQMKNMVISLINNNDIVPRLSLGSFEYFKGMIKCVKDIVGIHAKELLVDSVKQVENPMTIALKIIGNKKDELVHSINLITTTHPPFIPSGRVIQMIPGKSVPKPISPDGIELEDLTKPSEDLPQWFEVPNEAFGRILPKMSMYIDHIPHSYESIVNDCIKEIGKFDFNKPQTNGTDLL</sequence>
<keyword evidence="7" id="KW-0378">Hydrolase</keyword>
<comment type="cofactor">
    <cofactor evidence="1">
        <name>Ca(2+)</name>
        <dbReference type="ChEBI" id="CHEBI:29108"/>
    </cofactor>
</comment>
<dbReference type="Gene3D" id="3.40.50.1820">
    <property type="entry name" value="alpha/beta hydrolase"/>
    <property type="match status" value="1"/>
</dbReference>
<dbReference type="InterPro" id="IPR002921">
    <property type="entry name" value="Fungal_lipase-type"/>
</dbReference>
<evidence type="ECO:0000256" key="2">
    <source>
        <dbReference type="ARBA" id="ARBA00004651"/>
    </source>
</evidence>
<evidence type="ECO:0000256" key="1">
    <source>
        <dbReference type="ARBA" id="ARBA00001913"/>
    </source>
</evidence>
<keyword evidence="6" id="KW-0479">Metal-binding</keyword>
<keyword evidence="9" id="KW-0442">Lipid degradation</keyword>
<evidence type="ECO:0000256" key="3">
    <source>
        <dbReference type="ARBA" id="ARBA00022475"/>
    </source>
</evidence>
<comment type="subcellular location">
    <subcellularLocation>
        <location evidence="2">Cell membrane</location>
        <topology evidence="2">Multi-pass membrane protein</topology>
    </subcellularLocation>
</comment>
<dbReference type="SUPFAM" id="SSF53474">
    <property type="entry name" value="alpha/beta-Hydrolases"/>
    <property type="match status" value="1"/>
</dbReference>
<keyword evidence="12" id="KW-0472">Membrane</keyword>
<evidence type="ECO:0000256" key="10">
    <source>
        <dbReference type="ARBA" id="ARBA00022989"/>
    </source>
</evidence>
<keyword evidence="10" id="KW-1133">Transmembrane helix</keyword>
<keyword evidence="11" id="KW-0443">Lipid metabolism</keyword>
<keyword evidence="8" id="KW-0106">Calcium</keyword>
<dbReference type="InterPro" id="IPR052214">
    <property type="entry name" value="DAG_Lipase-Related"/>
</dbReference>
<dbReference type="PANTHER" id="PTHR45792">
    <property type="entry name" value="DIACYLGLYCEROL LIPASE HOMOLOG-RELATED"/>
    <property type="match status" value="1"/>
</dbReference>
<dbReference type="Proteomes" id="UP001628156">
    <property type="component" value="Unassembled WGS sequence"/>
</dbReference>